<proteinExistence type="predicted"/>
<dbReference type="Pfam" id="PF07883">
    <property type="entry name" value="Cupin_2"/>
    <property type="match status" value="1"/>
</dbReference>
<dbReference type="Gene3D" id="2.60.120.10">
    <property type="entry name" value="Jelly Rolls"/>
    <property type="match status" value="1"/>
</dbReference>
<evidence type="ECO:0000313" key="3">
    <source>
        <dbReference type="EMBL" id="KPJ72719.1"/>
    </source>
</evidence>
<dbReference type="InterPro" id="IPR013096">
    <property type="entry name" value="Cupin_2"/>
</dbReference>
<name>A0A0S7YE20_UNCT6</name>
<dbReference type="CDD" id="cd06985">
    <property type="entry name" value="cupin_BF4112"/>
    <property type="match status" value="1"/>
</dbReference>
<evidence type="ECO:0000313" key="4">
    <source>
        <dbReference type="Proteomes" id="UP000051012"/>
    </source>
</evidence>
<dbReference type="AlphaFoldDB" id="A0A0S7YE20"/>
<dbReference type="GO" id="GO:0046872">
    <property type="term" value="F:metal ion binding"/>
    <property type="evidence" value="ECO:0007669"/>
    <property type="project" value="UniProtKB-KW"/>
</dbReference>
<dbReference type="Proteomes" id="UP000051012">
    <property type="component" value="Unassembled WGS sequence"/>
</dbReference>
<dbReference type="EMBL" id="LJNI01000059">
    <property type="protein sequence ID" value="KPJ72719.1"/>
    <property type="molecule type" value="Genomic_DNA"/>
</dbReference>
<dbReference type="SUPFAM" id="SSF51182">
    <property type="entry name" value="RmlC-like cupins"/>
    <property type="match status" value="1"/>
</dbReference>
<dbReference type="InterPro" id="IPR011051">
    <property type="entry name" value="RmlC_Cupin_sf"/>
</dbReference>
<feature type="domain" description="Cupin type-2" evidence="2">
    <location>
        <begin position="60"/>
        <end position="127"/>
    </location>
</feature>
<sequence>MAGEKLDKVEGRNFTVFHVGNWSELDRYAFKHPNLPNSFPGKLFLKRELKLTGMEVSLNKFPPGASMPFYHKHQEHEELYIFIKGRGQFQIDDEVIDVGEGTVIRVAPDGIRTWRNNSSEDIYYIVIQAKAGSLSGEEISDGIAVK</sequence>
<organism evidence="3 4">
    <name type="scientific">candidate division TA06 bacterium DG_78</name>
    <dbReference type="NCBI Taxonomy" id="1703772"/>
    <lineage>
        <taxon>Bacteria</taxon>
        <taxon>Bacteria division TA06</taxon>
    </lineage>
</organism>
<dbReference type="PANTHER" id="PTHR35848">
    <property type="entry name" value="OXALATE-BINDING PROTEIN"/>
    <property type="match status" value="1"/>
</dbReference>
<reference evidence="3 4" key="1">
    <citation type="journal article" date="2015" name="Microbiome">
        <title>Genomic resolution of linkages in carbon, nitrogen, and sulfur cycling among widespread estuary sediment bacteria.</title>
        <authorList>
            <person name="Baker B.J."/>
            <person name="Lazar C.S."/>
            <person name="Teske A.P."/>
            <person name="Dick G.J."/>
        </authorList>
    </citation>
    <scope>NUCLEOTIDE SEQUENCE [LARGE SCALE GENOMIC DNA]</scope>
    <source>
        <strain evidence="3">DG_78</strain>
    </source>
</reference>
<evidence type="ECO:0000259" key="2">
    <source>
        <dbReference type="Pfam" id="PF07883"/>
    </source>
</evidence>
<dbReference type="InterPro" id="IPR014710">
    <property type="entry name" value="RmlC-like_jellyroll"/>
</dbReference>
<evidence type="ECO:0000256" key="1">
    <source>
        <dbReference type="ARBA" id="ARBA00022723"/>
    </source>
</evidence>
<comment type="caution">
    <text evidence="3">The sequence shown here is derived from an EMBL/GenBank/DDBJ whole genome shotgun (WGS) entry which is preliminary data.</text>
</comment>
<gene>
    <name evidence="3" type="ORF">AMJ52_05400</name>
</gene>
<keyword evidence="1" id="KW-0479">Metal-binding</keyword>
<protein>
    <submittedName>
        <fullName evidence="3">Cupin</fullName>
    </submittedName>
</protein>
<dbReference type="InterPro" id="IPR051610">
    <property type="entry name" value="GPI/OXD"/>
</dbReference>
<accession>A0A0S7YE20</accession>
<dbReference type="PANTHER" id="PTHR35848:SF6">
    <property type="entry name" value="CUPIN TYPE-2 DOMAIN-CONTAINING PROTEIN"/>
    <property type="match status" value="1"/>
</dbReference>